<organism evidence="10 11">
    <name type="scientific">Paenibacillus swuensis</name>
    <dbReference type="NCBI Taxonomy" id="1178515"/>
    <lineage>
        <taxon>Bacteria</taxon>
        <taxon>Bacillati</taxon>
        <taxon>Bacillota</taxon>
        <taxon>Bacilli</taxon>
        <taxon>Bacillales</taxon>
        <taxon>Paenibacillaceae</taxon>
        <taxon>Paenibacillus</taxon>
    </lineage>
</organism>
<feature type="domain" description="ABC transporter" evidence="9">
    <location>
        <begin position="9"/>
        <end position="231"/>
    </location>
</feature>
<dbReference type="PANTHER" id="PTHR43553">
    <property type="entry name" value="HEAVY METAL TRANSPORTER"/>
    <property type="match status" value="1"/>
</dbReference>
<evidence type="ECO:0000256" key="6">
    <source>
        <dbReference type="ARBA" id="ARBA00022840"/>
    </source>
</evidence>
<keyword evidence="5" id="KW-0547">Nucleotide-binding</keyword>
<keyword evidence="4" id="KW-1003">Cell membrane</keyword>
<comment type="similarity">
    <text evidence="2">Belongs to the ABC transporter superfamily.</text>
</comment>
<keyword evidence="8" id="KW-0472">Membrane</keyword>
<dbReference type="InterPro" id="IPR050095">
    <property type="entry name" value="ECF_ABC_transporter_ATP-bd"/>
</dbReference>
<dbReference type="GO" id="GO:0042626">
    <property type="term" value="F:ATPase-coupled transmembrane transporter activity"/>
    <property type="evidence" value="ECO:0007669"/>
    <property type="project" value="TreeGrafter"/>
</dbReference>
<evidence type="ECO:0000256" key="2">
    <source>
        <dbReference type="ARBA" id="ARBA00005417"/>
    </source>
</evidence>
<dbReference type="InterPro" id="IPR027417">
    <property type="entry name" value="P-loop_NTPase"/>
</dbReference>
<dbReference type="STRING" id="1178515.SY83_16965"/>
<keyword evidence="3" id="KW-0813">Transport</keyword>
<evidence type="ECO:0000259" key="9">
    <source>
        <dbReference type="PROSITE" id="PS50893"/>
    </source>
</evidence>
<dbReference type="OrthoDB" id="9784332at2"/>
<reference evidence="10 11" key="1">
    <citation type="submission" date="2015-01" db="EMBL/GenBank/DDBJ databases">
        <title>Paenibacillus swuensis/DY6/whole genome sequencing.</title>
        <authorList>
            <person name="Kim M.K."/>
            <person name="Srinivasan S."/>
            <person name="Lee J.-J."/>
        </authorList>
    </citation>
    <scope>NUCLEOTIDE SEQUENCE [LARGE SCALE GENOMIC DNA]</scope>
    <source>
        <strain evidence="10 11">DY6</strain>
    </source>
</reference>
<protein>
    <recommendedName>
        <fullName evidence="9">ABC transporter domain-containing protein</fullName>
    </recommendedName>
</protein>
<keyword evidence="7" id="KW-1278">Translocase</keyword>
<name>A0A172TKX9_9BACL</name>
<dbReference type="PROSITE" id="PS50893">
    <property type="entry name" value="ABC_TRANSPORTER_2"/>
    <property type="match status" value="1"/>
</dbReference>
<dbReference type="RefSeq" id="WP_068608640.1">
    <property type="nucleotide sequence ID" value="NZ_CP011388.1"/>
</dbReference>
<dbReference type="InterPro" id="IPR003439">
    <property type="entry name" value="ABC_transporter-like_ATP-bd"/>
</dbReference>
<comment type="subcellular location">
    <subcellularLocation>
        <location evidence="1">Cell membrane</location>
        <topology evidence="1">Peripheral membrane protein</topology>
    </subcellularLocation>
</comment>
<dbReference type="Proteomes" id="UP000076927">
    <property type="component" value="Chromosome"/>
</dbReference>
<dbReference type="PROSITE" id="PS00211">
    <property type="entry name" value="ABC_TRANSPORTER_1"/>
    <property type="match status" value="1"/>
</dbReference>
<dbReference type="InterPro" id="IPR003593">
    <property type="entry name" value="AAA+_ATPase"/>
</dbReference>
<dbReference type="InterPro" id="IPR017871">
    <property type="entry name" value="ABC_transporter-like_CS"/>
</dbReference>
<dbReference type="GO" id="GO:0005524">
    <property type="term" value="F:ATP binding"/>
    <property type="evidence" value="ECO:0007669"/>
    <property type="project" value="UniProtKB-KW"/>
</dbReference>
<dbReference type="Pfam" id="PF00005">
    <property type="entry name" value="ABC_tran"/>
    <property type="match status" value="1"/>
</dbReference>
<evidence type="ECO:0000313" key="11">
    <source>
        <dbReference type="Proteomes" id="UP000076927"/>
    </source>
</evidence>
<evidence type="ECO:0000256" key="5">
    <source>
        <dbReference type="ARBA" id="ARBA00022741"/>
    </source>
</evidence>
<keyword evidence="11" id="KW-1185">Reference proteome</keyword>
<dbReference type="AlphaFoldDB" id="A0A172TKX9"/>
<dbReference type="EMBL" id="CP011388">
    <property type="protein sequence ID" value="ANE47691.1"/>
    <property type="molecule type" value="Genomic_DNA"/>
</dbReference>
<dbReference type="KEGG" id="pswu:SY83_16965"/>
<evidence type="ECO:0000256" key="3">
    <source>
        <dbReference type="ARBA" id="ARBA00022448"/>
    </source>
</evidence>
<dbReference type="SUPFAM" id="SSF52540">
    <property type="entry name" value="P-loop containing nucleoside triphosphate hydrolases"/>
    <property type="match status" value="1"/>
</dbReference>
<dbReference type="PATRIC" id="fig|1178515.4.peg.3413"/>
<dbReference type="Gene3D" id="3.40.50.300">
    <property type="entry name" value="P-loop containing nucleotide triphosphate hydrolases"/>
    <property type="match status" value="1"/>
</dbReference>
<evidence type="ECO:0000256" key="4">
    <source>
        <dbReference type="ARBA" id="ARBA00022475"/>
    </source>
</evidence>
<keyword evidence="6" id="KW-0067">ATP-binding</keyword>
<evidence type="ECO:0000256" key="7">
    <source>
        <dbReference type="ARBA" id="ARBA00022967"/>
    </source>
</evidence>
<evidence type="ECO:0000256" key="1">
    <source>
        <dbReference type="ARBA" id="ARBA00004202"/>
    </source>
</evidence>
<dbReference type="GO" id="GO:0043190">
    <property type="term" value="C:ATP-binding cassette (ABC) transporter complex"/>
    <property type="evidence" value="ECO:0007669"/>
    <property type="project" value="TreeGrafter"/>
</dbReference>
<dbReference type="GO" id="GO:0016887">
    <property type="term" value="F:ATP hydrolysis activity"/>
    <property type="evidence" value="ECO:0007669"/>
    <property type="project" value="InterPro"/>
</dbReference>
<evidence type="ECO:0000256" key="8">
    <source>
        <dbReference type="ARBA" id="ARBA00023136"/>
    </source>
</evidence>
<gene>
    <name evidence="10" type="ORF">SY83_16965</name>
</gene>
<dbReference type="SMART" id="SM00382">
    <property type="entry name" value="AAA"/>
    <property type="match status" value="1"/>
</dbReference>
<dbReference type="InterPro" id="IPR015856">
    <property type="entry name" value="ABC_transpr_CbiO/EcfA_su"/>
</dbReference>
<proteinExistence type="inferred from homology"/>
<accession>A0A172TKX9</accession>
<sequence>MSANISTVLHIDNVTVTYIDAISEHTAIRNLSLELVHGSWTAIIGNNGSGKSTLSKVIAGVCPITEGQRTLNPEYPVHILLQNPETQILGETIGEELRMNLPDPNDINYESILTNIMDEVGLPLPLDTRIATLSGGQKQLLNVASCMSARAKLLLFDEATSMLDPQSRGLVMHSAATLHSQGSTLVWVTHRMEELSFANRVLVLDQGMIVFDGSIEEFFYGQLNSDEVTPCERWGFAPPFVVQTARALQKLGHVLPSLPLNAQQLSQAVIKLCL</sequence>
<dbReference type="CDD" id="cd03225">
    <property type="entry name" value="ABC_cobalt_CbiO_domain1"/>
    <property type="match status" value="1"/>
</dbReference>
<evidence type="ECO:0000313" key="10">
    <source>
        <dbReference type="EMBL" id="ANE47691.1"/>
    </source>
</evidence>
<dbReference type="PANTHER" id="PTHR43553:SF24">
    <property type="entry name" value="ENERGY-COUPLING FACTOR TRANSPORTER ATP-BINDING PROTEIN ECFA1"/>
    <property type="match status" value="1"/>
</dbReference>